<proteinExistence type="predicted"/>
<reference evidence="1" key="1">
    <citation type="submission" date="2018-05" db="EMBL/GenBank/DDBJ databases">
        <authorList>
            <person name="Lanie J.A."/>
            <person name="Ng W.-L."/>
            <person name="Kazmierczak K.M."/>
            <person name="Andrzejewski T.M."/>
            <person name="Davidsen T.M."/>
            <person name="Wayne K.J."/>
            <person name="Tettelin H."/>
            <person name="Glass J.I."/>
            <person name="Rusch D."/>
            <person name="Podicherti R."/>
            <person name="Tsui H.-C.T."/>
            <person name="Winkler M.E."/>
        </authorList>
    </citation>
    <scope>NUCLEOTIDE SEQUENCE</scope>
</reference>
<gene>
    <name evidence="1" type="ORF">METZ01_LOCUS315631</name>
</gene>
<accession>A0A382NQY8</accession>
<dbReference type="PANTHER" id="PTHR43064:SF1">
    <property type="entry name" value="SLL1489 PROTEIN"/>
    <property type="match status" value="1"/>
</dbReference>
<evidence type="ECO:0000313" key="1">
    <source>
        <dbReference type="EMBL" id="SVC62777.1"/>
    </source>
</evidence>
<dbReference type="EMBL" id="UINC01101733">
    <property type="protein sequence ID" value="SVC62777.1"/>
    <property type="molecule type" value="Genomic_DNA"/>
</dbReference>
<name>A0A382NQY8_9ZZZZ</name>
<dbReference type="InterPro" id="IPR039476">
    <property type="entry name" value="P2CMN_synthase_LarB"/>
</dbReference>
<dbReference type="AlphaFoldDB" id="A0A382NQY8"/>
<dbReference type="GO" id="GO:0016787">
    <property type="term" value="F:hydrolase activity"/>
    <property type="evidence" value="ECO:0007669"/>
    <property type="project" value="InterPro"/>
</dbReference>
<dbReference type="PANTHER" id="PTHR43064">
    <property type="entry name" value="PHOSPHORIBOSYLAMINOIMIDAZOLE CARBOXYLASE-RELATED"/>
    <property type="match status" value="1"/>
</dbReference>
<protein>
    <submittedName>
        <fullName evidence="1">Uncharacterized protein</fullName>
    </submittedName>
</protein>
<feature type="non-terminal residue" evidence="1">
    <location>
        <position position="79"/>
    </location>
</feature>
<feature type="non-terminal residue" evidence="1">
    <location>
        <position position="1"/>
    </location>
</feature>
<sequence>VIEQIATLPYENLDFAKIDHHRSLRNGLPEVIYGKDKTKDQLISIIKSVYTSKNDVLVTKLNFDVYKDIRQKLPLGSTY</sequence>
<organism evidence="1">
    <name type="scientific">marine metagenome</name>
    <dbReference type="NCBI Taxonomy" id="408172"/>
    <lineage>
        <taxon>unclassified sequences</taxon>
        <taxon>metagenomes</taxon>
        <taxon>ecological metagenomes</taxon>
    </lineage>
</organism>